<keyword evidence="2" id="KW-1185">Reference proteome</keyword>
<sequence>MKKRIGCLHAHYSNIEYIEQAFSACEVELLHFVDPALVYRVSSDDTFSLMDAQKKVIEQIDWIVQAQVDVILITCTNYIAVLHEDQLAVTVPIIKIDEPFFSYICNIEQPQILLFSNPATVEGTMKRLNEYAHANDKHPEVEARVIEHTFELIMQGKKEQYLIVLSGYIRNLLATHNNNAISVAQLSMVEAARDIQKETKINIGNPLESLMAYIGENFR</sequence>
<evidence type="ECO:0000313" key="2">
    <source>
        <dbReference type="Proteomes" id="UP001493487"/>
    </source>
</evidence>
<comment type="caution">
    <text evidence="1">The sequence shown here is derived from an EMBL/GenBank/DDBJ whole genome shotgun (WGS) entry which is preliminary data.</text>
</comment>
<reference evidence="1 2" key="1">
    <citation type="journal article" date="2023" name="Genome Announc.">
        <title>Pan-Genome Analyses of the Genus Cohnella and Proposal of the Novel Species Cohnella silvisoli sp. nov., Isolated from Forest Soil.</title>
        <authorList>
            <person name="Wang C."/>
            <person name="Mao L."/>
            <person name="Bao G."/>
            <person name="Zhu H."/>
        </authorList>
    </citation>
    <scope>NUCLEOTIDE SEQUENCE [LARGE SCALE GENOMIC DNA]</scope>
    <source>
        <strain evidence="1 2">NL03-T5-1</strain>
    </source>
</reference>
<dbReference type="RefSeq" id="WP_232185037.1">
    <property type="nucleotide sequence ID" value="NZ_JAIOAP010000004.1"/>
</dbReference>
<evidence type="ECO:0000313" key="1">
    <source>
        <dbReference type="EMBL" id="MEQ4482300.1"/>
    </source>
</evidence>
<proteinExistence type="predicted"/>
<dbReference type="EMBL" id="JASKHM010000003">
    <property type="protein sequence ID" value="MEQ4482300.1"/>
    <property type="molecule type" value="Genomic_DNA"/>
</dbReference>
<gene>
    <name evidence="1" type="ORF">QJS35_07810</name>
</gene>
<name>A0ABV1KQC9_9BACL</name>
<protein>
    <recommendedName>
        <fullName evidence="3">Asp/Glu racemase</fullName>
    </recommendedName>
</protein>
<accession>A0ABV1KQC9</accession>
<evidence type="ECO:0008006" key="3">
    <source>
        <dbReference type="Google" id="ProtNLM"/>
    </source>
</evidence>
<dbReference type="Proteomes" id="UP001493487">
    <property type="component" value="Unassembled WGS sequence"/>
</dbReference>
<organism evidence="1 2">
    <name type="scientific">Cohnella silvisoli</name>
    <dbReference type="NCBI Taxonomy" id="2873699"/>
    <lineage>
        <taxon>Bacteria</taxon>
        <taxon>Bacillati</taxon>
        <taxon>Bacillota</taxon>
        <taxon>Bacilli</taxon>
        <taxon>Bacillales</taxon>
        <taxon>Paenibacillaceae</taxon>
        <taxon>Cohnella</taxon>
    </lineage>
</organism>